<reference evidence="2" key="1">
    <citation type="submission" date="2021-06" db="EMBL/GenBank/DDBJ databases">
        <authorList>
            <person name="Kallberg Y."/>
            <person name="Tangrot J."/>
            <person name="Rosling A."/>
        </authorList>
    </citation>
    <scope>NUCLEOTIDE SEQUENCE</scope>
    <source>
        <strain evidence="2">MT106</strain>
    </source>
</reference>
<gene>
    <name evidence="2" type="ORF">AGERDE_LOCUS12351</name>
</gene>
<sequence>MPTMIITGSLKIMKTAIIAVFKFEPVRTEMGLRKNLSENTPFYGEMKEKAKSARKITKETGSVGNLLGYSPEKHCCNCHRSIDERSGYFHCKNCNVDFCSSECKERQESRKCKNTIEYIPSNLVKNNNLSPDLAQENHELKQQLAEVQKQLAQVLEELKKFKSNSSGKDNKKLDQQIAQNQKLIENGEKVSQAEVKEQVQKSQALLKEASVGVVSTKDNSSGSLLYVIGGSVVVIGLLAS</sequence>
<dbReference type="EMBL" id="CAJVPL010008174">
    <property type="protein sequence ID" value="CAG8673218.1"/>
    <property type="molecule type" value="Genomic_DNA"/>
</dbReference>
<evidence type="ECO:0000256" key="1">
    <source>
        <dbReference type="SAM" id="Coils"/>
    </source>
</evidence>
<comment type="caution">
    <text evidence="2">The sequence shown here is derived from an EMBL/GenBank/DDBJ whole genome shotgun (WGS) entry which is preliminary data.</text>
</comment>
<name>A0A9N9EIJ5_9GLOM</name>
<protein>
    <submittedName>
        <fullName evidence="2">13401_t:CDS:1</fullName>
    </submittedName>
</protein>
<keyword evidence="1" id="KW-0175">Coiled coil</keyword>
<evidence type="ECO:0000313" key="2">
    <source>
        <dbReference type="EMBL" id="CAG8673218.1"/>
    </source>
</evidence>
<dbReference type="Proteomes" id="UP000789831">
    <property type="component" value="Unassembled WGS sequence"/>
</dbReference>
<keyword evidence="3" id="KW-1185">Reference proteome</keyword>
<accession>A0A9N9EIJ5</accession>
<dbReference type="AlphaFoldDB" id="A0A9N9EIJ5"/>
<evidence type="ECO:0000313" key="3">
    <source>
        <dbReference type="Proteomes" id="UP000789831"/>
    </source>
</evidence>
<proteinExistence type="predicted"/>
<organism evidence="2 3">
    <name type="scientific">Ambispora gerdemannii</name>
    <dbReference type="NCBI Taxonomy" id="144530"/>
    <lineage>
        <taxon>Eukaryota</taxon>
        <taxon>Fungi</taxon>
        <taxon>Fungi incertae sedis</taxon>
        <taxon>Mucoromycota</taxon>
        <taxon>Glomeromycotina</taxon>
        <taxon>Glomeromycetes</taxon>
        <taxon>Archaeosporales</taxon>
        <taxon>Ambisporaceae</taxon>
        <taxon>Ambispora</taxon>
    </lineage>
</organism>
<feature type="coiled-coil region" evidence="1">
    <location>
        <begin position="130"/>
        <end position="164"/>
    </location>
</feature>